<sequence length="112" mass="12660">MCPVANPNSSSSLCPFYLGNKHPCVPEIFTETPIHSYFLWGLSPSGVGDVLVAYSGFHFISYDLMYYIYAPIYLDEKKVTTKPLRMFSFVWAWDICLVKVSSSEFPVTVNVS</sequence>
<protein>
    <submittedName>
        <fullName evidence="1">Uncharacterized protein</fullName>
    </submittedName>
</protein>
<dbReference type="AlphaFoldDB" id="A0A822ZHX2"/>
<comment type="caution">
    <text evidence="1">The sequence shown here is derived from an EMBL/GenBank/DDBJ whole genome shotgun (WGS) entry which is preliminary data.</text>
</comment>
<name>A0A822ZHX2_NELNU</name>
<evidence type="ECO:0000313" key="1">
    <source>
        <dbReference type="EMBL" id="DAD44223.1"/>
    </source>
</evidence>
<keyword evidence="2" id="KW-1185">Reference proteome</keyword>
<evidence type="ECO:0000313" key="2">
    <source>
        <dbReference type="Proteomes" id="UP000607653"/>
    </source>
</evidence>
<proteinExistence type="predicted"/>
<dbReference type="Proteomes" id="UP000607653">
    <property type="component" value="Unassembled WGS sequence"/>
</dbReference>
<gene>
    <name evidence="1" type="ORF">HUJ06_002453</name>
</gene>
<accession>A0A822ZHX2</accession>
<reference evidence="1 2" key="1">
    <citation type="journal article" date="2020" name="Mol. Biol. Evol.">
        <title>Distinct Expression and Methylation Patterns for Genes with Different Fates following a Single Whole-Genome Duplication in Flowering Plants.</title>
        <authorList>
            <person name="Shi T."/>
            <person name="Rahmani R.S."/>
            <person name="Gugger P.F."/>
            <person name="Wang M."/>
            <person name="Li H."/>
            <person name="Zhang Y."/>
            <person name="Li Z."/>
            <person name="Wang Q."/>
            <person name="Van de Peer Y."/>
            <person name="Marchal K."/>
            <person name="Chen J."/>
        </authorList>
    </citation>
    <scope>NUCLEOTIDE SEQUENCE [LARGE SCALE GENOMIC DNA]</scope>
    <source>
        <tissue evidence="1">Leaf</tissue>
    </source>
</reference>
<organism evidence="1 2">
    <name type="scientific">Nelumbo nucifera</name>
    <name type="common">Sacred lotus</name>
    <dbReference type="NCBI Taxonomy" id="4432"/>
    <lineage>
        <taxon>Eukaryota</taxon>
        <taxon>Viridiplantae</taxon>
        <taxon>Streptophyta</taxon>
        <taxon>Embryophyta</taxon>
        <taxon>Tracheophyta</taxon>
        <taxon>Spermatophyta</taxon>
        <taxon>Magnoliopsida</taxon>
        <taxon>Proteales</taxon>
        <taxon>Nelumbonaceae</taxon>
        <taxon>Nelumbo</taxon>
    </lineage>
</organism>
<dbReference type="EMBL" id="DUZY01000007">
    <property type="protein sequence ID" value="DAD44223.1"/>
    <property type="molecule type" value="Genomic_DNA"/>
</dbReference>